<dbReference type="Proteomes" id="UP000179047">
    <property type="component" value="Unassembled WGS sequence"/>
</dbReference>
<evidence type="ECO:0000256" key="1">
    <source>
        <dbReference type="SAM" id="Phobius"/>
    </source>
</evidence>
<evidence type="ECO:0000313" key="3">
    <source>
        <dbReference type="Proteomes" id="UP000179047"/>
    </source>
</evidence>
<keyword evidence="1" id="KW-0472">Membrane</keyword>
<dbReference type="STRING" id="1802701.A3A33_01225"/>
<feature type="transmembrane region" description="Helical" evidence="1">
    <location>
        <begin position="65"/>
        <end position="83"/>
    </location>
</feature>
<gene>
    <name evidence="2" type="ORF">A3A33_01225</name>
</gene>
<feature type="transmembrane region" description="Helical" evidence="1">
    <location>
        <begin position="35"/>
        <end position="59"/>
    </location>
</feature>
<comment type="caution">
    <text evidence="2">The sequence shown here is derived from an EMBL/GenBank/DDBJ whole genome shotgun (WGS) entry which is preliminary data.</text>
</comment>
<dbReference type="AlphaFoldDB" id="A0A1F8GX02"/>
<proteinExistence type="predicted"/>
<keyword evidence="1" id="KW-0812">Transmembrane</keyword>
<accession>A0A1F8GX02</accession>
<sequence>MNNLLIAKVLGVYVIVSGLFLILRGKTLPMLLKDFFEHKAVMFLSGAVLIFVGGVVAFLPAEPRWITIVGWLILLKGVLYILAPELFMRLLPRKTNLPFALLGIISSIIGLFLTGIL</sequence>
<keyword evidence="1" id="KW-1133">Transmembrane helix</keyword>
<organism evidence="2 3">
    <name type="scientific">Candidatus Yanofskybacteria bacterium RIFCSPLOWO2_01_FULL_49_25</name>
    <dbReference type="NCBI Taxonomy" id="1802701"/>
    <lineage>
        <taxon>Bacteria</taxon>
        <taxon>Candidatus Yanofskyibacteriota</taxon>
    </lineage>
</organism>
<feature type="transmembrane region" description="Helical" evidence="1">
    <location>
        <begin position="95"/>
        <end position="116"/>
    </location>
</feature>
<protein>
    <recommendedName>
        <fullName evidence="4">DUF2065 domain-containing protein</fullName>
    </recommendedName>
</protein>
<evidence type="ECO:0008006" key="4">
    <source>
        <dbReference type="Google" id="ProtNLM"/>
    </source>
</evidence>
<name>A0A1F8GX02_9BACT</name>
<reference evidence="2 3" key="1">
    <citation type="journal article" date="2016" name="Nat. Commun.">
        <title>Thousands of microbial genomes shed light on interconnected biogeochemical processes in an aquifer system.</title>
        <authorList>
            <person name="Anantharaman K."/>
            <person name="Brown C.T."/>
            <person name="Hug L.A."/>
            <person name="Sharon I."/>
            <person name="Castelle C.J."/>
            <person name="Probst A.J."/>
            <person name="Thomas B.C."/>
            <person name="Singh A."/>
            <person name="Wilkins M.J."/>
            <person name="Karaoz U."/>
            <person name="Brodie E.L."/>
            <person name="Williams K.H."/>
            <person name="Hubbard S.S."/>
            <person name="Banfield J.F."/>
        </authorList>
    </citation>
    <scope>NUCLEOTIDE SEQUENCE [LARGE SCALE GENOMIC DNA]</scope>
</reference>
<evidence type="ECO:0000313" key="2">
    <source>
        <dbReference type="EMBL" id="OGN29927.1"/>
    </source>
</evidence>
<dbReference type="EMBL" id="MGKP01000001">
    <property type="protein sequence ID" value="OGN29927.1"/>
    <property type="molecule type" value="Genomic_DNA"/>
</dbReference>
<feature type="transmembrane region" description="Helical" evidence="1">
    <location>
        <begin position="6"/>
        <end position="23"/>
    </location>
</feature>